<dbReference type="PROSITE" id="PS50088">
    <property type="entry name" value="ANK_REPEAT"/>
    <property type="match status" value="2"/>
</dbReference>
<dbReference type="InterPro" id="IPR050657">
    <property type="entry name" value="Ankyrin_repeat_domain"/>
</dbReference>
<dbReference type="PANTHER" id="PTHR24147">
    <property type="entry name" value="ANKYRIN REPEAT DOMAIN 36-RELATED"/>
    <property type="match status" value="1"/>
</dbReference>
<feature type="repeat" description="ANK" evidence="1">
    <location>
        <begin position="109"/>
        <end position="141"/>
    </location>
</feature>
<dbReference type="EMBL" id="JACAGB010000001">
    <property type="protein sequence ID" value="KAF6392648.1"/>
    <property type="molecule type" value="Genomic_DNA"/>
</dbReference>
<dbReference type="InterPro" id="IPR002110">
    <property type="entry name" value="Ankyrin_rpt"/>
</dbReference>
<proteinExistence type="predicted"/>
<dbReference type="Gene3D" id="1.25.40.20">
    <property type="entry name" value="Ankyrin repeat-containing domain"/>
    <property type="match status" value="2"/>
</dbReference>
<dbReference type="InterPro" id="IPR036770">
    <property type="entry name" value="Ankyrin_rpt-contain_sf"/>
</dbReference>
<comment type="caution">
    <text evidence="2">The sequence shown here is derived from an EMBL/GenBank/DDBJ whole genome shotgun (WGS) entry which is preliminary data.</text>
</comment>
<evidence type="ECO:0000313" key="2">
    <source>
        <dbReference type="EMBL" id="KAF6392648.1"/>
    </source>
</evidence>
<feature type="repeat" description="ANK" evidence="1">
    <location>
        <begin position="43"/>
        <end position="75"/>
    </location>
</feature>
<dbReference type="AlphaFoldDB" id="A0A7J8B1R4"/>
<evidence type="ECO:0000313" key="3">
    <source>
        <dbReference type="Proteomes" id="UP000558488"/>
    </source>
</evidence>
<name>A0A7J8B1R4_PIPKU</name>
<protein>
    <submittedName>
        <fullName evidence="2">Uncharacterized protein</fullName>
    </submittedName>
</protein>
<gene>
    <name evidence="2" type="ORF">mPipKuh1_007834</name>
</gene>
<keyword evidence="1" id="KW-0040">ANK repeat</keyword>
<accession>A0A7J8B1R4</accession>
<dbReference type="SMART" id="SM00248">
    <property type="entry name" value="ANK"/>
    <property type="match status" value="3"/>
</dbReference>
<reference evidence="2 3" key="1">
    <citation type="journal article" date="2020" name="Nature">
        <title>Six reference-quality genomes reveal evolution of bat adaptations.</title>
        <authorList>
            <person name="Jebb D."/>
            <person name="Huang Z."/>
            <person name="Pippel M."/>
            <person name="Hughes G.M."/>
            <person name="Lavrichenko K."/>
            <person name="Devanna P."/>
            <person name="Winkler S."/>
            <person name="Jermiin L.S."/>
            <person name="Skirmuntt E.C."/>
            <person name="Katzourakis A."/>
            <person name="Burkitt-Gray L."/>
            <person name="Ray D.A."/>
            <person name="Sullivan K.A.M."/>
            <person name="Roscito J.G."/>
            <person name="Kirilenko B.M."/>
            <person name="Davalos L.M."/>
            <person name="Corthals A.P."/>
            <person name="Power M.L."/>
            <person name="Jones G."/>
            <person name="Ransome R.D."/>
            <person name="Dechmann D.K.N."/>
            <person name="Locatelli A.G."/>
            <person name="Puechmaille S.J."/>
            <person name="Fedrigo O."/>
            <person name="Jarvis E.D."/>
            <person name="Hiller M."/>
            <person name="Vernes S.C."/>
            <person name="Myers E.W."/>
            <person name="Teeling E.C."/>
        </authorList>
    </citation>
    <scope>NUCLEOTIDE SEQUENCE [LARGE SCALE GENOMIC DNA]</scope>
    <source>
        <strain evidence="2">MPipKuh1</strain>
        <tissue evidence="2">Flight muscle</tissue>
    </source>
</reference>
<keyword evidence="3" id="KW-1185">Reference proteome</keyword>
<evidence type="ECO:0000256" key="1">
    <source>
        <dbReference type="PROSITE-ProRule" id="PRU00023"/>
    </source>
</evidence>
<dbReference type="SUPFAM" id="SSF48403">
    <property type="entry name" value="Ankyrin repeat"/>
    <property type="match status" value="1"/>
</dbReference>
<dbReference type="PRINTS" id="PR01415">
    <property type="entry name" value="ANKYRIN"/>
</dbReference>
<dbReference type="Pfam" id="PF12796">
    <property type="entry name" value="Ank_2"/>
    <property type="match status" value="1"/>
</dbReference>
<dbReference type="Proteomes" id="UP000558488">
    <property type="component" value="Unassembled WGS sequence"/>
</dbReference>
<dbReference type="Pfam" id="PF00023">
    <property type="entry name" value="Ank"/>
    <property type="match status" value="1"/>
</dbReference>
<organism evidence="2 3">
    <name type="scientific">Pipistrellus kuhlii</name>
    <name type="common">Kuhl's pipistrelle</name>
    <dbReference type="NCBI Taxonomy" id="59472"/>
    <lineage>
        <taxon>Eukaryota</taxon>
        <taxon>Metazoa</taxon>
        <taxon>Chordata</taxon>
        <taxon>Craniata</taxon>
        <taxon>Vertebrata</taxon>
        <taxon>Euteleostomi</taxon>
        <taxon>Mammalia</taxon>
        <taxon>Eutheria</taxon>
        <taxon>Laurasiatheria</taxon>
        <taxon>Chiroptera</taxon>
        <taxon>Yangochiroptera</taxon>
        <taxon>Vespertilionidae</taxon>
        <taxon>Pipistrellus</taxon>
    </lineage>
</organism>
<dbReference type="PROSITE" id="PS50297">
    <property type="entry name" value="ANK_REP_REGION"/>
    <property type="match status" value="2"/>
</dbReference>
<sequence>MHKAASAGDAAKVEEMLLLQKHGVDDRDKMNSALLAPKESFHFHRTALHLACANGHPEVVTLLLGRKCLLNLCDNENRTALVKAVQCQQEECAAILLDHGADPYVMDIDGNTALHYAVLGQNIAMVEKLISCMANIEVRNKV</sequence>
<dbReference type="PANTHER" id="PTHR24147:SF53">
    <property type="entry name" value="ANKYRIN REPEAT DOMAIN 26"/>
    <property type="match status" value="1"/>
</dbReference>